<gene>
    <name evidence="1" type="ORF">L292_2102</name>
</gene>
<reference evidence="1 2" key="1">
    <citation type="submission" date="2013-05" db="EMBL/GenBank/DDBJ databases">
        <title>Genome assembly of Acinetobacter junii MTCC 11364.</title>
        <authorList>
            <person name="Khatri I."/>
            <person name="Singh N.K."/>
            <person name="Subramanian S."/>
            <person name="Mayilraj S."/>
        </authorList>
    </citation>
    <scope>NUCLEOTIDE SEQUENCE [LARGE SCALE GENOMIC DNA]</scope>
    <source>
        <strain evidence="1 2">MTCC 11364</strain>
    </source>
</reference>
<evidence type="ECO:0000313" key="1">
    <source>
        <dbReference type="EMBL" id="EPR86868.1"/>
    </source>
</evidence>
<dbReference type="AlphaFoldDB" id="S7YFR7"/>
<accession>S7YFR7</accession>
<protein>
    <submittedName>
        <fullName evidence="1">Uncharacterized protein</fullName>
    </submittedName>
</protein>
<name>S7YFR7_ACIJU</name>
<organism evidence="1 2">
    <name type="scientific">Acinetobacter junii CIP 107470 = MTCC 11364</name>
    <dbReference type="NCBI Taxonomy" id="1217666"/>
    <lineage>
        <taxon>Bacteria</taxon>
        <taxon>Pseudomonadati</taxon>
        <taxon>Pseudomonadota</taxon>
        <taxon>Gammaproteobacteria</taxon>
        <taxon>Moraxellales</taxon>
        <taxon>Moraxellaceae</taxon>
        <taxon>Acinetobacter</taxon>
    </lineage>
</organism>
<dbReference type="EMBL" id="ASYZ01000033">
    <property type="protein sequence ID" value="EPR86868.1"/>
    <property type="molecule type" value="Genomic_DNA"/>
</dbReference>
<dbReference type="RefSeq" id="WP_004907675.1">
    <property type="nucleotide sequence ID" value="NZ_ASYZ01000033.1"/>
</dbReference>
<dbReference type="Proteomes" id="UP000018420">
    <property type="component" value="Unassembled WGS sequence"/>
</dbReference>
<dbReference type="PATRIC" id="fig|1330047.3.peg.724"/>
<sequence>METVETAQIFLQLHRDVLDLRLSSSLGEPNYFCPIMDDKAHADSAWAFVRLICLVPALTETECFTWCRNQQFFIDSQSNEKQETKITVGLIATATEVNGKKEEEVYMT</sequence>
<evidence type="ECO:0000313" key="2">
    <source>
        <dbReference type="Proteomes" id="UP000018420"/>
    </source>
</evidence>
<comment type="caution">
    <text evidence="1">The sequence shown here is derived from an EMBL/GenBank/DDBJ whole genome shotgun (WGS) entry which is preliminary data.</text>
</comment>
<proteinExistence type="predicted"/>